<gene>
    <name evidence="2" type="ORF">HLUCCA11_10440</name>
</gene>
<dbReference type="Proteomes" id="UP000050465">
    <property type="component" value="Unassembled WGS sequence"/>
</dbReference>
<evidence type="ECO:0000256" key="1">
    <source>
        <dbReference type="SAM" id="MobiDB-lite"/>
    </source>
</evidence>
<dbReference type="AlphaFoldDB" id="A0A0P7YYN3"/>
<name>A0A0P7YYN3_9CYAN</name>
<sequence length="210" mass="23181">MQWLRFKRKSLIKPGTSTSSSQDSQRSQGLWNGAWISGTCESNYWTASTAPAETLWQMVTNLADLSSWHPLITSTNAPQGQSAKPGLIYRAVMPYLPISTQIFVERVLPGELLSIRLFPLPGLQERVTYRIVSTLCGTCVLYSINLSGWLSPLAWPVVKPHATKVAAALVEAAEQHMSGATTSPKLEKRLEKKLGKSSKARRKDIFGNPL</sequence>
<accession>A0A0P7YYN3</accession>
<evidence type="ECO:0000313" key="2">
    <source>
        <dbReference type="EMBL" id="KPQ35371.1"/>
    </source>
</evidence>
<reference evidence="2 3" key="1">
    <citation type="submission" date="2015-09" db="EMBL/GenBank/DDBJ databases">
        <title>Identification and resolution of microdiversity through metagenomic sequencing of parallel consortia.</title>
        <authorList>
            <person name="Nelson W.C."/>
            <person name="Romine M.F."/>
            <person name="Lindemann S.R."/>
        </authorList>
    </citation>
    <scope>NUCLEOTIDE SEQUENCE [LARGE SCALE GENOMIC DNA]</scope>
    <source>
        <strain evidence="2">Ana</strain>
    </source>
</reference>
<dbReference type="PATRIC" id="fig|1666911.3.peg.4235"/>
<comment type="caution">
    <text evidence="2">The sequence shown here is derived from an EMBL/GenBank/DDBJ whole genome shotgun (WGS) entry which is preliminary data.</text>
</comment>
<feature type="region of interest" description="Disordered" evidence="1">
    <location>
        <begin position="179"/>
        <end position="210"/>
    </location>
</feature>
<dbReference type="STRING" id="1666911.HLUCCA11_10440"/>
<dbReference type="Gene3D" id="3.30.530.20">
    <property type="match status" value="1"/>
</dbReference>
<organism evidence="2 3">
    <name type="scientific">Phormidesmis priestleyi Ana</name>
    <dbReference type="NCBI Taxonomy" id="1666911"/>
    <lineage>
        <taxon>Bacteria</taxon>
        <taxon>Bacillati</taxon>
        <taxon>Cyanobacteriota</taxon>
        <taxon>Cyanophyceae</taxon>
        <taxon>Leptolyngbyales</taxon>
        <taxon>Leptolyngbyaceae</taxon>
        <taxon>Phormidesmis</taxon>
    </lineage>
</organism>
<feature type="compositionally biased region" description="Basic and acidic residues" evidence="1">
    <location>
        <begin position="185"/>
        <end position="194"/>
    </location>
</feature>
<dbReference type="InterPro" id="IPR023393">
    <property type="entry name" value="START-like_dom_sf"/>
</dbReference>
<dbReference type="SUPFAM" id="SSF55961">
    <property type="entry name" value="Bet v1-like"/>
    <property type="match status" value="1"/>
</dbReference>
<dbReference type="EMBL" id="LJZR01000012">
    <property type="protein sequence ID" value="KPQ35371.1"/>
    <property type="molecule type" value="Genomic_DNA"/>
</dbReference>
<proteinExistence type="predicted"/>
<evidence type="ECO:0000313" key="3">
    <source>
        <dbReference type="Proteomes" id="UP000050465"/>
    </source>
</evidence>
<protein>
    <submittedName>
        <fullName evidence="2">Polyketide cyclase / dehydrase and lipid transport</fullName>
    </submittedName>
</protein>